<keyword evidence="3" id="KW-1185">Reference proteome</keyword>
<organism evidence="2 3">
    <name type="scientific">Hibiscus sabdariffa</name>
    <name type="common">roselle</name>
    <dbReference type="NCBI Taxonomy" id="183260"/>
    <lineage>
        <taxon>Eukaryota</taxon>
        <taxon>Viridiplantae</taxon>
        <taxon>Streptophyta</taxon>
        <taxon>Embryophyta</taxon>
        <taxon>Tracheophyta</taxon>
        <taxon>Spermatophyta</taxon>
        <taxon>Magnoliopsida</taxon>
        <taxon>eudicotyledons</taxon>
        <taxon>Gunneridae</taxon>
        <taxon>Pentapetalae</taxon>
        <taxon>rosids</taxon>
        <taxon>malvids</taxon>
        <taxon>Malvales</taxon>
        <taxon>Malvaceae</taxon>
        <taxon>Malvoideae</taxon>
        <taxon>Hibiscus</taxon>
    </lineage>
</organism>
<proteinExistence type="predicted"/>
<sequence>MAEPHCHGMSEATRRKGSGKRATIPVESESVVIASLQAELAMVQNQLINSQLAVANALQSSQQQQQHHHHRQQHEQHMALLRPAYSNNSSASNNLINISNFASNFELVAETAAPNSSQSMDHLQLSMPCHDDEDDEQDSRIPPIFANQIIHSS</sequence>
<evidence type="ECO:0000313" key="2">
    <source>
        <dbReference type="EMBL" id="KAK8514555.1"/>
    </source>
</evidence>
<feature type="compositionally biased region" description="Basic and acidic residues" evidence="1">
    <location>
        <begin position="1"/>
        <end position="14"/>
    </location>
</feature>
<protein>
    <submittedName>
        <fullName evidence="2">Uncharacterized protein</fullName>
    </submittedName>
</protein>
<dbReference type="EMBL" id="JBBPBM010000066">
    <property type="protein sequence ID" value="KAK8514555.1"/>
    <property type="molecule type" value="Genomic_DNA"/>
</dbReference>
<evidence type="ECO:0000313" key="3">
    <source>
        <dbReference type="Proteomes" id="UP001472677"/>
    </source>
</evidence>
<gene>
    <name evidence="2" type="ORF">V6N12_057455</name>
</gene>
<dbReference type="Proteomes" id="UP001472677">
    <property type="component" value="Unassembled WGS sequence"/>
</dbReference>
<accession>A0ABR2C575</accession>
<name>A0ABR2C575_9ROSI</name>
<reference evidence="2 3" key="1">
    <citation type="journal article" date="2024" name="G3 (Bethesda)">
        <title>Genome assembly of Hibiscus sabdariffa L. provides insights into metabolisms of medicinal natural products.</title>
        <authorList>
            <person name="Kim T."/>
        </authorList>
    </citation>
    <scope>NUCLEOTIDE SEQUENCE [LARGE SCALE GENOMIC DNA]</scope>
    <source>
        <strain evidence="2">TK-2024</strain>
        <tissue evidence="2">Old leaves</tissue>
    </source>
</reference>
<comment type="caution">
    <text evidence="2">The sequence shown here is derived from an EMBL/GenBank/DDBJ whole genome shotgun (WGS) entry which is preliminary data.</text>
</comment>
<feature type="region of interest" description="Disordered" evidence="1">
    <location>
        <begin position="1"/>
        <end position="23"/>
    </location>
</feature>
<evidence type="ECO:0000256" key="1">
    <source>
        <dbReference type="SAM" id="MobiDB-lite"/>
    </source>
</evidence>